<reference evidence="2 3" key="1">
    <citation type="journal article" date="2018" name="PLoS Genet.">
        <title>Population sequencing reveals clonal diversity and ancestral inbreeding in the grapevine cultivar Chardonnay.</title>
        <authorList>
            <person name="Roach M.J."/>
            <person name="Johnson D.L."/>
            <person name="Bohlmann J."/>
            <person name="van Vuuren H.J."/>
            <person name="Jones S.J."/>
            <person name="Pretorius I.S."/>
            <person name="Schmidt S.A."/>
            <person name="Borneman A.R."/>
        </authorList>
    </citation>
    <scope>NUCLEOTIDE SEQUENCE [LARGE SCALE GENOMIC DNA]</scope>
    <source>
        <strain evidence="3">cv. Chardonnay</strain>
        <tissue evidence="2">Leaf</tissue>
    </source>
</reference>
<dbReference type="InterPro" id="IPR002885">
    <property type="entry name" value="PPR_rpt"/>
</dbReference>
<dbReference type="PANTHER" id="PTHR47926">
    <property type="entry name" value="PENTATRICOPEPTIDE REPEAT-CONTAINING PROTEIN"/>
    <property type="match status" value="1"/>
</dbReference>
<evidence type="ECO:0000313" key="2">
    <source>
        <dbReference type="EMBL" id="RVW25200.1"/>
    </source>
</evidence>
<dbReference type="EMBL" id="QGNW01002120">
    <property type="protein sequence ID" value="RVW25200.1"/>
    <property type="molecule type" value="Genomic_DNA"/>
</dbReference>
<name>A0A438CPS0_VITVI</name>
<keyword evidence="1" id="KW-0677">Repeat</keyword>
<evidence type="ECO:0000256" key="1">
    <source>
        <dbReference type="ARBA" id="ARBA00022737"/>
    </source>
</evidence>
<dbReference type="Pfam" id="PF01535">
    <property type="entry name" value="PPR"/>
    <property type="match status" value="2"/>
</dbReference>
<dbReference type="GO" id="GO:0003723">
    <property type="term" value="F:RNA binding"/>
    <property type="evidence" value="ECO:0007669"/>
    <property type="project" value="InterPro"/>
</dbReference>
<dbReference type="Gene3D" id="1.25.40.10">
    <property type="entry name" value="Tetratricopeptide repeat domain"/>
    <property type="match status" value="1"/>
</dbReference>
<evidence type="ECO:0000313" key="3">
    <source>
        <dbReference type="Proteomes" id="UP000288805"/>
    </source>
</evidence>
<proteinExistence type="predicted"/>
<dbReference type="Proteomes" id="UP000288805">
    <property type="component" value="Unassembled WGS sequence"/>
</dbReference>
<dbReference type="GO" id="GO:0009451">
    <property type="term" value="P:RNA modification"/>
    <property type="evidence" value="ECO:0007669"/>
    <property type="project" value="InterPro"/>
</dbReference>
<comment type="caution">
    <text evidence="2">The sequence shown here is derived from an EMBL/GenBank/DDBJ whole genome shotgun (WGS) entry which is preliminary data.</text>
</comment>
<dbReference type="AlphaFoldDB" id="A0A438CPS0"/>
<organism evidence="2 3">
    <name type="scientific">Vitis vinifera</name>
    <name type="common">Grape</name>
    <dbReference type="NCBI Taxonomy" id="29760"/>
    <lineage>
        <taxon>Eukaryota</taxon>
        <taxon>Viridiplantae</taxon>
        <taxon>Streptophyta</taxon>
        <taxon>Embryophyta</taxon>
        <taxon>Tracheophyta</taxon>
        <taxon>Spermatophyta</taxon>
        <taxon>Magnoliopsida</taxon>
        <taxon>eudicotyledons</taxon>
        <taxon>Gunneridae</taxon>
        <taxon>Pentapetalae</taxon>
        <taxon>rosids</taxon>
        <taxon>Vitales</taxon>
        <taxon>Vitaceae</taxon>
        <taxon>Viteae</taxon>
        <taxon>Vitis</taxon>
    </lineage>
</organism>
<accession>A0A438CPS0</accession>
<gene>
    <name evidence="2" type="primary">PCMP-H44_6</name>
    <name evidence="2" type="ORF">CK203_114743</name>
</gene>
<protein>
    <submittedName>
        <fullName evidence="2">Pentatricopeptide repeat-containing protein, mitochondrial</fullName>
    </submittedName>
</protein>
<sequence>MAASFSPSSSPLNSQLLLKRTPARMPATVILLQMCHNFQEVRQIHAQFIVSGLLARPPNAGRLLDSYVSMSQIYYALLVFNRIPFPDVFAYNAIDQRPNVGRRSRRMLSREWAKDAATWSGMITGYTKNGMHEEALAHWIREDGYMQYIRRIGAKISITLGTGLVDMYAKCGSIHCSYKLFREMQQRDVVTWGVMMSGLPCMGKPENVSNCLMRWSQVELVP</sequence>
<dbReference type="InterPro" id="IPR011990">
    <property type="entry name" value="TPR-like_helical_dom_sf"/>
</dbReference>
<dbReference type="InterPro" id="IPR046960">
    <property type="entry name" value="PPR_At4g14850-like_plant"/>
</dbReference>